<feature type="domain" description="DUF4350" evidence="3">
    <location>
        <begin position="76"/>
        <end position="257"/>
    </location>
</feature>
<keyword evidence="2" id="KW-0472">Membrane</keyword>
<keyword evidence="2" id="KW-0812">Transmembrane</keyword>
<dbReference type="InterPro" id="IPR025646">
    <property type="entry name" value="DUF4350"/>
</dbReference>
<feature type="transmembrane region" description="Helical" evidence="2">
    <location>
        <begin position="288"/>
        <end position="306"/>
    </location>
</feature>
<feature type="compositionally biased region" description="Low complexity" evidence="1">
    <location>
        <begin position="1"/>
        <end position="16"/>
    </location>
</feature>
<organism evidence="4">
    <name type="scientific">Herbiconiux sp. A18JL235</name>
    <dbReference type="NCBI Taxonomy" id="3152363"/>
    <lineage>
        <taxon>Bacteria</taxon>
        <taxon>Bacillati</taxon>
        <taxon>Actinomycetota</taxon>
        <taxon>Actinomycetes</taxon>
        <taxon>Micrococcales</taxon>
        <taxon>Microbacteriaceae</taxon>
        <taxon>Herbiconiux</taxon>
    </lineage>
</organism>
<proteinExistence type="predicted"/>
<dbReference type="Pfam" id="PF14258">
    <property type="entry name" value="DUF4350"/>
    <property type="match status" value="1"/>
</dbReference>
<keyword evidence="2" id="KW-1133">Transmembrane helix</keyword>
<feature type="region of interest" description="Disordered" evidence="1">
    <location>
        <begin position="1"/>
        <end position="33"/>
    </location>
</feature>
<dbReference type="EMBL" id="CP162511">
    <property type="protein sequence ID" value="XDI06570.1"/>
    <property type="molecule type" value="Genomic_DNA"/>
</dbReference>
<protein>
    <submittedName>
        <fullName evidence="4">DUF4350 domain-containing protein</fullName>
    </submittedName>
</protein>
<feature type="compositionally biased region" description="Pro residues" evidence="1">
    <location>
        <begin position="17"/>
        <end position="27"/>
    </location>
</feature>
<sequence>MTKATASGPAPSGALPPAAPAEAPPPDGTVETPRLRSGLRRSVFWVVAAVAALAFAVVSVLLTSSAVPDTDRYSIENAGPSGSRAVAEVLRQQGVDVVAAASLSEARAAAASAGGDITVLFADPYGYLEGDKLAQVAGLGTRLVLLEPGATELEEFAPGVRNAGSAEETDPVEAACALPAAERAVEISRPTATYRLVGEGEGEGADAFTCFPSYDDAYGVVALDTDDGVVTVFGAGDALTNEYAPQYGNAALALGVLGENPTLVWYLPGYDDLEGGAPETLGSLTPDWVTPVMLLLIVVVIAAGIWRGRRFGPVVVENLPVTVRASETMEGRARLYAKQAAHGRALDALRIGTVSRLATLLNLPRHATVVEVSRAVAAVTGRHVDEVHAVLVASVPTSEAELLQLSDRLLALEQEVTRATRLL</sequence>
<dbReference type="AlphaFoldDB" id="A0AB39BJH2"/>
<dbReference type="RefSeq" id="WP_368498950.1">
    <property type="nucleotide sequence ID" value="NZ_CP162511.1"/>
</dbReference>
<accession>A0AB39BJH2</accession>
<gene>
    <name evidence="4" type="ORF">ABFY20_05585</name>
</gene>
<evidence type="ECO:0000313" key="4">
    <source>
        <dbReference type="EMBL" id="XDI06570.1"/>
    </source>
</evidence>
<evidence type="ECO:0000259" key="3">
    <source>
        <dbReference type="Pfam" id="PF14258"/>
    </source>
</evidence>
<evidence type="ECO:0000256" key="1">
    <source>
        <dbReference type="SAM" id="MobiDB-lite"/>
    </source>
</evidence>
<feature type="transmembrane region" description="Helical" evidence="2">
    <location>
        <begin position="43"/>
        <end position="62"/>
    </location>
</feature>
<evidence type="ECO:0000256" key="2">
    <source>
        <dbReference type="SAM" id="Phobius"/>
    </source>
</evidence>
<reference evidence="4" key="1">
    <citation type="submission" date="2024-05" db="EMBL/GenBank/DDBJ databases">
        <title>Herbiconiux sp. A18JL235.</title>
        <authorList>
            <person name="Zhang G."/>
        </authorList>
    </citation>
    <scope>NUCLEOTIDE SEQUENCE</scope>
    <source>
        <strain evidence="4">A18JL235</strain>
    </source>
</reference>
<name>A0AB39BJH2_9MICO</name>